<accession>W0FJH8</accession>
<evidence type="ECO:0000313" key="1">
    <source>
        <dbReference type="EMBL" id="AHF24988.1"/>
    </source>
</evidence>
<sequence>MQRRIITPGPLHDENGRLIETGYATELIRSYDRRRVAANRLRIKEWDYYAVCCDRFAFAVTIDHNGYMTMDSISLLDFEKNTQVTTSRMSLPFIARRSMPASSREGNIRVSGKGYRMAFLNDVKQRRLLGNMDSFHQGRSLSFDLRLTDAPAESMVIVTPYKDHPEAFYYNQKINCMRVDGVISYGGKDYVCSPENTFAVLDWGRGVWTYDNTWYWGSASGLADGVPFGFNIGYGFGDTSAATENVLFYGGKIHKLSQVTFGIPLKDGKEDYLSPWTFSSDDGRFEMQFEPVMDRSALVDLKLICSDQHQVFGRFSGTAVLDDGRKLEIRNLMGFAEKVRNKW</sequence>
<proteinExistence type="predicted"/>
<reference evidence="1" key="1">
    <citation type="journal article" date="2013" name="PLoS ONE">
        <title>Metagenomic insights into the carbohydrate-active enzymes carried by the microorganisms adhering to solid digesta in the rumen of cows.</title>
        <authorList>
            <person name="Wang L."/>
            <person name="Hatem A."/>
            <person name="Catalyurek U.V."/>
            <person name="Morrison M."/>
            <person name="Yu Z."/>
        </authorList>
    </citation>
    <scope>NUCLEOTIDE SEQUENCE</scope>
</reference>
<name>W0FJH8_9BACT</name>
<dbReference type="PANTHER" id="PTHR35868">
    <property type="entry name" value="DUF2804 DOMAIN-CONTAINING PROTEIN-RELATED"/>
    <property type="match status" value="1"/>
</dbReference>
<dbReference type="EMBL" id="KC246813">
    <property type="protein sequence ID" value="AHF24988.1"/>
    <property type="molecule type" value="Genomic_DNA"/>
</dbReference>
<dbReference type="AlphaFoldDB" id="W0FJH8"/>
<dbReference type="PANTHER" id="PTHR35868:SF3">
    <property type="entry name" value="DUF2804 DOMAIN-CONTAINING PROTEIN"/>
    <property type="match status" value="1"/>
</dbReference>
<organism evidence="1">
    <name type="scientific">uncultured bacterium Contig1753</name>
    <dbReference type="NCBI Taxonomy" id="1393498"/>
    <lineage>
        <taxon>Bacteria</taxon>
        <taxon>environmental samples</taxon>
    </lineage>
</organism>
<dbReference type="InterPro" id="IPR021243">
    <property type="entry name" value="DUF2804"/>
</dbReference>
<dbReference type="Pfam" id="PF10974">
    <property type="entry name" value="DUF2804"/>
    <property type="match status" value="1"/>
</dbReference>
<protein>
    <recommendedName>
        <fullName evidence="2">DUF2804 domain-containing protein</fullName>
    </recommendedName>
</protein>
<evidence type="ECO:0008006" key="2">
    <source>
        <dbReference type="Google" id="ProtNLM"/>
    </source>
</evidence>